<evidence type="ECO:0000313" key="2">
    <source>
        <dbReference type="EMBL" id="SBW09357.1"/>
    </source>
</evidence>
<organism evidence="2">
    <name type="scientific">uncultured Eubacteriales bacterium</name>
    <dbReference type="NCBI Taxonomy" id="172733"/>
    <lineage>
        <taxon>Bacteria</taxon>
        <taxon>Bacillati</taxon>
        <taxon>Bacillota</taxon>
        <taxon>Clostridia</taxon>
        <taxon>Eubacteriales</taxon>
        <taxon>environmental samples</taxon>
    </lineage>
</organism>
<evidence type="ECO:0000256" key="1">
    <source>
        <dbReference type="SAM" id="Phobius"/>
    </source>
</evidence>
<dbReference type="EMBL" id="FLUN01000001">
    <property type="protein sequence ID" value="SBW09357.1"/>
    <property type="molecule type" value="Genomic_DNA"/>
</dbReference>
<reference evidence="2" key="1">
    <citation type="submission" date="2016-04" db="EMBL/GenBank/DDBJ databases">
        <authorList>
            <person name="Evans L.H."/>
            <person name="Alamgir A."/>
            <person name="Owens N."/>
            <person name="Weber N.D."/>
            <person name="Virtaneva K."/>
            <person name="Barbian K."/>
            <person name="Babar A."/>
            <person name="Rosenke K."/>
        </authorList>
    </citation>
    <scope>NUCLEOTIDE SEQUENCE</scope>
    <source>
        <strain evidence="2">86</strain>
    </source>
</reference>
<keyword evidence="1" id="KW-0472">Membrane</keyword>
<accession>A0A212KCI6</accession>
<gene>
    <name evidence="2" type="ORF">KL86CLO1_12637</name>
</gene>
<protein>
    <submittedName>
        <fullName evidence="2">Uncharacterized protein</fullName>
    </submittedName>
</protein>
<name>A0A212KCI6_9FIRM</name>
<keyword evidence="1" id="KW-1133">Transmembrane helix</keyword>
<feature type="transmembrane region" description="Helical" evidence="1">
    <location>
        <begin position="6"/>
        <end position="23"/>
    </location>
</feature>
<dbReference type="AlphaFoldDB" id="A0A212KCI6"/>
<keyword evidence="1" id="KW-0812">Transmembrane</keyword>
<proteinExistence type="predicted"/>
<sequence length="227" mass="25456">MDNLTFLYLALMIALVLGVLLLLRASQRGALEELAHTLARGDVERYLTMLGSRRLSLVLRKSTLALLRLEGHIRTGDVSEVAVDEKRLEQMRLRPGERLEYCQKAMSFHLSRGEYDAGRDYLVKLETLLEKEPDEKLKAILADARLLICVYADRDVSLIPALEKQETAQSGGQRGVTQYRLAKLCHFAGEETQANTWLKKAAQNVAGTAWQPIVEAALGDHSVLDER</sequence>